<sequence>MNRKYTADSLKGVTIQQYKTDIGFRTLVESVDENLYIIPKYQRKYRWTKAQVTSLVESLICGLPIPPIYTCRNNLNQLEILDGQQRIMSLFFYYIGYYLNKRKNSSVDFSELVTDQKSFKEALFSQYELEELHINLQGSDGKEK</sequence>
<reference evidence="2" key="2">
    <citation type="submission" date="2021-04" db="EMBL/GenBank/DDBJ databases">
        <authorList>
            <person name="Gilroy R."/>
        </authorList>
    </citation>
    <scope>NUCLEOTIDE SEQUENCE</scope>
    <source>
        <strain evidence="2">ChiGjej3B3-11674</strain>
    </source>
</reference>
<dbReference type="PANTHER" id="PTHR39639:SF1">
    <property type="entry name" value="DUF262 DOMAIN-CONTAINING PROTEIN"/>
    <property type="match status" value="1"/>
</dbReference>
<gene>
    <name evidence="2" type="ORF">H9911_04470</name>
</gene>
<feature type="domain" description="GmrSD restriction endonucleases N-terminal" evidence="1">
    <location>
        <begin position="26"/>
        <end position="130"/>
    </location>
</feature>
<accession>A0A9D2R6R7</accession>
<dbReference type="PANTHER" id="PTHR39639">
    <property type="entry name" value="CHROMOSOME 16, WHOLE GENOME SHOTGUN SEQUENCE"/>
    <property type="match status" value="1"/>
</dbReference>
<dbReference type="InterPro" id="IPR004919">
    <property type="entry name" value="GmrSD_N"/>
</dbReference>
<dbReference type="Pfam" id="PF03235">
    <property type="entry name" value="GmrSD_N"/>
    <property type="match status" value="1"/>
</dbReference>
<feature type="non-terminal residue" evidence="2">
    <location>
        <position position="144"/>
    </location>
</feature>
<evidence type="ECO:0000313" key="2">
    <source>
        <dbReference type="EMBL" id="HJD33781.1"/>
    </source>
</evidence>
<evidence type="ECO:0000259" key="1">
    <source>
        <dbReference type="Pfam" id="PF03235"/>
    </source>
</evidence>
<evidence type="ECO:0000313" key="3">
    <source>
        <dbReference type="Proteomes" id="UP000823897"/>
    </source>
</evidence>
<dbReference type="AlphaFoldDB" id="A0A9D2R6R7"/>
<proteinExistence type="predicted"/>
<dbReference type="Proteomes" id="UP000823897">
    <property type="component" value="Unassembled WGS sequence"/>
</dbReference>
<comment type="caution">
    <text evidence="2">The sequence shown here is derived from an EMBL/GenBank/DDBJ whole genome shotgun (WGS) entry which is preliminary data.</text>
</comment>
<reference evidence="2" key="1">
    <citation type="journal article" date="2021" name="PeerJ">
        <title>Extensive microbial diversity within the chicken gut microbiome revealed by metagenomics and culture.</title>
        <authorList>
            <person name="Gilroy R."/>
            <person name="Ravi A."/>
            <person name="Getino M."/>
            <person name="Pursley I."/>
            <person name="Horton D.L."/>
            <person name="Alikhan N.F."/>
            <person name="Baker D."/>
            <person name="Gharbi K."/>
            <person name="Hall N."/>
            <person name="Watson M."/>
            <person name="Adriaenssens E.M."/>
            <person name="Foster-Nyarko E."/>
            <person name="Jarju S."/>
            <person name="Secka A."/>
            <person name="Antonio M."/>
            <person name="Oren A."/>
            <person name="Chaudhuri R.R."/>
            <person name="La Ragione R."/>
            <person name="Hildebrand F."/>
            <person name="Pallen M.J."/>
        </authorList>
    </citation>
    <scope>NUCLEOTIDE SEQUENCE</scope>
    <source>
        <strain evidence="2">ChiGjej3B3-11674</strain>
    </source>
</reference>
<protein>
    <submittedName>
        <fullName evidence="2">DUF262 domain-containing protein</fullName>
    </submittedName>
</protein>
<name>A0A9D2R6R7_9FIRM</name>
<dbReference type="EMBL" id="DWUV01000081">
    <property type="protein sequence ID" value="HJD33781.1"/>
    <property type="molecule type" value="Genomic_DNA"/>
</dbReference>
<organism evidence="2 3">
    <name type="scientific">Candidatus Mediterraneibacter tabaqchaliae</name>
    <dbReference type="NCBI Taxonomy" id="2838689"/>
    <lineage>
        <taxon>Bacteria</taxon>
        <taxon>Bacillati</taxon>
        <taxon>Bacillota</taxon>
        <taxon>Clostridia</taxon>
        <taxon>Lachnospirales</taxon>
        <taxon>Lachnospiraceae</taxon>
        <taxon>Mediterraneibacter</taxon>
    </lineage>
</organism>